<gene>
    <name evidence="4" type="ORF">L3Y34_006472</name>
</gene>
<reference evidence="4 5" key="1">
    <citation type="submission" date="2022-02" db="EMBL/GenBank/DDBJ databases">
        <title>Chromosome-level reference genomes for two strains of Caenorhabditis briggsae: an improved platform for comparative genomics.</title>
        <authorList>
            <person name="Stevens L."/>
            <person name="Andersen E.C."/>
        </authorList>
    </citation>
    <scope>NUCLEOTIDE SEQUENCE [LARGE SCALE GENOMIC DNA]</scope>
    <source>
        <strain evidence="4">QX1410_ONT</strain>
        <tissue evidence="4">Whole-organism</tissue>
    </source>
</reference>
<sequence>MLSGVPKLLVFLISCCHVALAARVCIGQNISATDMSDVPDLFEMAKEPRCTHVIGDIFIMNLTDIELPVDIYRSVRKIYGSIIVINNTNIHTPIHFPSLRFINATVLPAITAFKNRNVMVSVGPHFKKAISEQKHGITFAVVHNLNFVIDTDQYNLWWLAGYPNGRFLLDSGLMASVCDENLFKPIAAILGWLFVALALGLSTVAFYDRPTKKQKQE</sequence>
<proteinExistence type="predicted"/>
<dbReference type="AlphaFoldDB" id="A0AAE9A1F6"/>
<protein>
    <recommendedName>
        <fullName evidence="3">Receptor L-domain domain-containing protein</fullName>
    </recommendedName>
</protein>
<evidence type="ECO:0000313" key="5">
    <source>
        <dbReference type="Proteomes" id="UP000827892"/>
    </source>
</evidence>
<organism evidence="4 5">
    <name type="scientific">Caenorhabditis briggsae</name>
    <dbReference type="NCBI Taxonomy" id="6238"/>
    <lineage>
        <taxon>Eukaryota</taxon>
        <taxon>Metazoa</taxon>
        <taxon>Ecdysozoa</taxon>
        <taxon>Nematoda</taxon>
        <taxon>Chromadorea</taxon>
        <taxon>Rhabditida</taxon>
        <taxon>Rhabditina</taxon>
        <taxon>Rhabditomorpha</taxon>
        <taxon>Rhabditoidea</taxon>
        <taxon>Rhabditidae</taxon>
        <taxon>Peloderinae</taxon>
        <taxon>Caenorhabditis</taxon>
    </lineage>
</organism>
<evidence type="ECO:0000313" key="4">
    <source>
        <dbReference type="EMBL" id="ULT86778.1"/>
    </source>
</evidence>
<dbReference type="InterPro" id="IPR036941">
    <property type="entry name" value="Rcpt_L-dom_sf"/>
</dbReference>
<feature type="chain" id="PRO_5042067553" description="Receptor L-domain domain-containing protein" evidence="2">
    <location>
        <begin position="22"/>
        <end position="217"/>
    </location>
</feature>
<keyword evidence="1" id="KW-0472">Membrane</keyword>
<feature type="transmembrane region" description="Helical" evidence="1">
    <location>
        <begin position="186"/>
        <end position="207"/>
    </location>
</feature>
<accession>A0AAE9A1F6</accession>
<dbReference type="EMBL" id="CP090895">
    <property type="protein sequence ID" value="ULT86778.1"/>
    <property type="molecule type" value="Genomic_DNA"/>
</dbReference>
<keyword evidence="2" id="KW-0732">Signal</keyword>
<dbReference type="SUPFAM" id="SSF52058">
    <property type="entry name" value="L domain-like"/>
    <property type="match status" value="1"/>
</dbReference>
<feature type="signal peptide" evidence="2">
    <location>
        <begin position="1"/>
        <end position="21"/>
    </location>
</feature>
<feature type="domain" description="Receptor L-domain" evidence="3">
    <location>
        <begin position="50"/>
        <end position="151"/>
    </location>
</feature>
<dbReference type="Pfam" id="PF01030">
    <property type="entry name" value="Recep_L_domain"/>
    <property type="match status" value="1"/>
</dbReference>
<dbReference type="Gene3D" id="3.80.20.20">
    <property type="entry name" value="Receptor L-domain"/>
    <property type="match status" value="1"/>
</dbReference>
<name>A0AAE9A1F6_CAEBR</name>
<dbReference type="InterPro" id="IPR000494">
    <property type="entry name" value="Rcpt_L-dom"/>
</dbReference>
<keyword evidence="1" id="KW-1133">Transmembrane helix</keyword>
<evidence type="ECO:0000256" key="1">
    <source>
        <dbReference type="SAM" id="Phobius"/>
    </source>
</evidence>
<dbReference type="Proteomes" id="UP000827892">
    <property type="component" value="Chromosome V"/>
</dbReference>
<evidence type="ECO:0000256" key="2">
    <source>
        <dbReference type="SAM" id="SignalP"/>
    </source>
</evidence>
<evidence type="ECO:0000259" key="3">
    <source>
        <dbReference type="Pfam" id="PF01030"/>
    </source>
</evidence>
<keyword evidence="1" id="KW-0812">Transmembrane</keyword>